<dbReference type="Proteomes" id="UP001151760">
    <property type="component" value="Unassembled WGS sequence"/>
</dbReference>
<sequence length="361" mass="41305">MNLLTALKRTVPPSKTRKSGIGGDVITYSLLSAKRLAQWPKWSLSTESRNIGTHPYRRVPAFENGLSVCRKKVWYIGLATLLPRVGSSYSLRFSLPVAASPLSRMLSDWRSVLILLEKLRQLSGLENPFFQTELLTWRGDFENFPFFRAKILWRVVRSENLLALRSRLYLGCVPWLVPTLFLRPFEIALSILRSPIHRRVGQLGMPSPPETKMAGSRCERFLSSHGQGWERSSSQGVLDLCIPYGVPFLLTLSVLLLHSCCLWGPPFEDYRDTVRLIEYHWLAIRSRAASLYMPIRFALTDQVRAFTTALICLSARFPVALCRDEVGKSWTFAFTVRARLVERISENRNEAENENSENRNQ</sequence>
<reference evidence="1" key="1">
    <citation type="journal article" date="2022" name="Int. J. Mol. Sci.">
        <title>Draft Genome of Tanacetum Coccineum: Genomic Comparison of Closely Related Tanacetum-Family Plants.</title>
        <authorList>
            <person name="Yamashiro T."/>
            <person name="Shiraishi A."/>
            <person name="Nakayama K."/>
            <person name="Satake H."/>
        </authorList>
    </citation>
    <scope>NUCLEOTIDE SEQUENCE</scope>
</reference>
<reference evidence="1" key="2">
    <citation type="submission" date="2022-01" db="EMBL/GenBank/DDBJ databases">
        <authorList>
            <person name="Yamashiro T."/>
            <person name="Shiraishi A."/>
            <person name="Satake H."/>
            <person name="Nakayama K."/>
        </authorList>
    </citation>
    <scope>NUCLEOTIDE SEQUENCE</scope>
</reference>
<name>A0ABQ4ZND8_9ASTR</name>
<evidence type="ECO:0008006" key="3">
    <source>
        <dbReference type="Google" id="ProtNLM"/>
    </source>
</evidence>
<accession>A0ABQ4ZND8</accession>
<comment type="caution">
    <text evidence="1">The sequence shown here is derived from an EMBL/GenBank/DDBJ whole genome shotgun (WGS) entry which is preliminary data.</text>
</comment>
<protein>
    <recommendedName>
        <fullName evidence="3">Maturase K</fullName>
    </recommendedName>
</protein>
<gene>
    <name evidence="1" type="ORF">Tco_0773447</name>
</gene>
<keyword evidence="2" id="KW-1185">Reference proteome</keyword>
<evidence type="ECO:0000313" key="2">
    <source>
        <dbReference type="Proteomes" id="UP001151760"/>
    </source>
</evidence>
<dbReference type="EMBL" id="BQNB010011457">
    <property type="protein sequence ID" value="GJS90811.1"/>
    <property type="molecule type" value="Genomic_DNA"/>
</dbReference>
<organism evidence="1 2">
    <name type="scientific">Tanacetum coccineum</name>
    <dbReference type="NCBI Taxonomy" id="301880"/>
    <lineage>
        <taxon>Eukaryota</taxon>
        <taxon>Viridiplantae</taxon>
        <taxon>Streptophyta</taxon>
        <taxon>Embryophyta</taxon>
        <taxon>Tracheophyta</taxon>
        <taxon>Spermatophyta</taxon>
        <taxon>Magnoliopsida</taxon>
        <taxon>eudicotyledons</taxon>
        <taxon>Gunneridae</taxon>
        <taxon>Pentapetalae</taxon>
        <taxon>asterids</taxon>
        <taxon>campanulids</taxon>
        <taxon>Asterales</taxon>
        <taxon>Asteraceae</taxon>
        <taxon>Asteroideae</taxon>
        <taxon>Anthemideae</taxon>
        <taxon>Anthemidinae</taxon>
        <taxon>Tanacetum</taxon>
    </lineage>
</organism>
<evidence type="ECO:0000313" key="1">
    <source>
        <dbReference type="EMBL" id="GJS90811.1"/>
    </source>
</evidence>
<proteinExistence type="predicted"/>